<evidence type="ECO:0000256" key="4">
    <source>
        <dbReference type="ARBA" id="ARBA00022525"/>
    </source>
</evidence>
<keyword evidence="5" id="KW-0732">Signal</keyword>
<organism evidence="6 7">
    <name type="scientific">Solanum commersonii</name>
    <name type="common">Commerson's wild potato</name>
    <name type="synonym">Commerson's nightshade</name>
    <dbReference type="NCBI Taxonomy" id="4109"/>
    <lineage>
        <taxon>Eukaryota</taxon>
        <taxon>Viridiplantae</taxon>
        <taxon>Streptophyta</taxon>
        <taxon>Embryophyta</taxon>
        <taxon>Tracheophyta</taxon>
        <taxon>Spermatophyta</taxon>
        <taxon>Magnoliopsida</taxon>
        <taxon>eudicotyledons</taxon>
        <taxon>Gunneridae</taxon>
        <taxon>Pentapetalae</taxon>
        <taxon>asterids</taxon>
        <taxon>lamiids</taxon>
        <taxon>Solanales</taxon>
        <taxon>Solanaceae</taxon>
        <taxon>Solanoideae</taxon>
        <taxon>Solaneae</taxon>
        <taxon>Solanum</taxon>
    </lineage>
</organism>
<proteinExistence type="inferred from homology"/>
<accession>A0A9J5XLN2</accession>
<evidence type="ECO:0000313" key="7">
    <source>
        <dbReference type="Proteomes" id="UP000824120"/>
    </source>
</evidence>
<comment type="similarity">
    <text evidence="2">Belongs to the plant self-incompatibility (S1) protein family.</text>
</comment>
<dbReference type="OrthoDB" id="1289429at2759"/>
<dbReference type="Pfam" id="PF05938">
    <property type="entry name" value="Self-incomp_S1"/>
    <property type="match status" value="3"/>
</dbReference>
<sequence length="319" mass="36904">MPYNIQSYICNIPDFPVCEVHVLNNLPPDSVYGLEVHCASGDNDFGHKFPKVGDDFRWGFCGKPNTLFFCHFWWDNKDLVFDVFNDLDHCVHDGANIVPQGTTKCYWDVKYDGIYLGYVKVKILFLLLIMPYNIQSYNCNIPGFPICEVHVLNNLPPDSTYGLEVHCASGDNDFGHRFPNVGDDFRWGFCGKPNTLFFCHFWWGNKDLVFDVFNDLNYCVHDGGKIVPQGTTKCIWDVRYDGIYLGYVEGDKTYSQKYHSLLPKHEVHVLNNLSLDSTYSLEVHCASGNDDLEHNFPKVGDDLRWEFCAWSWTLYFCHF</sequence>
<dbReference type="AlphaFoldDB" id="A0A9J5XLN2"/>
<evidence type="ECO:0000313" key="6">
    <source>
        <dbReference type="EMBL" id="KAG5588391.1"/>
    </source>
</evidence>
<name>A0A9J5XLN2_SOLCO</name>
<evidence type="ECO:0008006" key="8">
    <source>
        <dbReference type="Google" id="ProtNLM"/>
    </source>
</evidence>
<gene>
    <name evidence="6" type="ORF">H5410_048825</name>
</gene>
<keyword evidence="4" id="KW-0964">Secreted</keyword>
<dbReference type="PANTHER" id="PTHR31232:SF61">
    <property type="entry name" value="S-PROTEIN HOMOLOG"/>
    <property type="match status" value="1"/>
</dbReference>
<dbReference type="Proteomes" id="UP000824120">
    <property type="component" value="Chromosome 9"/>
</dbReference>
<comment type="subcellular location">
    <subcellularLocation>
        <location evidence="1">Secreted</location>
    </subcellularLocation>
</comment>
<dbReference type="GO" id="GO:0005576">
    <property type="term" value="C:extracellular region"/>
    <property type="evidence" value="ECO:0007669"/>
    <property type="project" value="UniProtKB-SubCell"/>
</dbReference>
<evidence type="ECO:0000256" key="1">
    <source>
        <dbReference type="ARBA" id="ARBA00004613"/>
    </source>
</evidence>
<keyword evidence="3" id="KW-0713">Self-incompatibility</keyword>
<keyword evidence="7" id="KW-1185">Reference proteome</keyword>
<evidence type="ECO:0000256" key="2">
    <source>
        <dbReference type="ARBA" id="ARBA00005581"/>
    </source>
</evidence>
<reference evidence="6 7" key="1">
    <citation type="submission" date="2020-09" db="EMBL/GenBank/DDBJ databases">
        <title>De no assembly of potato wild relative species, Solanum commersonii.</title>
        <authorList>
            <person name="Cho K."/>
        </authorList>
    </citation>
    <scope>NUCLEOTIDE SEQUENCE [LARGE SCALE GENOMIC DNA]</scope>
    <source>
        <strain evidence="6">LZ3.2</strain>
        <tissue evidence="6">Leaf</tissue>
    </source>
</reference>
<evidence type="ECO:0000256" key="3">
    <source>
        <dbReference type="ARBA" id="ARBA00022471"/>
    </source>
</evidence>
<dbReference type="PANTHER" id="PTHR31232">
    <property type="match status" value="1"/>
</dbReference>
<protein>
    <recommendedName>
        <fullName evidence="8">S-protein homolog</fullName>
    </recommendedName>
</protein>
<evidence type="ECO:0000256" key="5">
    <source>
        <dbReference type="ARBA" id="ARBA00022729"/>
    </source>
</evidence>
<dbReference type="EMBL" id="JACXVP010000009">
    <property type="protein sequence ID" value="KAG5588391.1"/>
    <property type="molecule type" value="Genomic_DNA"/>
</dbReference>
<dbReference type="GO" id="GO:0060320">
    <property type="term" value="P:rejection of self pollen"/>
    <property type="evidence" value="ECO:0007669"/>
    <property type="project" value="UniProtKB-KW"/>
</dbReference>
<dbReference type="InterPro" id="IPR010264">
    <property type="entry name" value="Self-incomp_S1"/>
</dbReference>
<comment type="caution">
    <text evidence="6">The sequence shown here is derived from an EMBL/GenBank/DDBJ whole genome shotgun (WGS) entry which is preliminary data.</text>
</comment>